<dbReference type="Proteomes" id="UP001163223">
    <property type="component" value="Chromosome"/>
</dbReference>
<accession>A0ACD4NHL6</accession>
<organism evidence="1 2">
    <name type="scientific">Antarcticirhabdus aurantiaca</name>
    <dbReference type="NCBI Taxonomy" id="2606717"/>
    <lineage>
        <taxon>Bacteria</taxon>
        <taxon>Pseudomonadati</taxon>
        <taxon>Pseudomonadota</taxon>
        <taxon>Alphaproteobacteria</taxon>
        <taxon>Hyphomicrobiales</taxon>
        <taxon>Aurantimonadaceae</taxon>
        <taxon>Antarcticirhabdus</taxon>
    </lineage>
</organism>
<proteinExistence type="predicted"/>
<evidence type="ECO:0000313" key="1">
    <source>
        <dbReference type="EMBL" id="WAJ26271.1"/>
    </source>
</evidence>
<gene>
    <name evidence="1" type="ORF">OXU80_15305</name>
</gene>
<dbReference type="EMBL" id="CP113520">
    <property type="protein sequence ID" value="WAJ26271.1"/>
    <property type="molecule type" value="Genomic_DNA"/>
</dbReference>
<name>A0ACD4NHL6_9HYPH</name>
<evidence type="ECO:0000313" key="2">
    <source>
        <dbReference type="Proteomes" id="UP001163223"/>
    </source>
</evidence>
<keyword evidence="1" id="KW-0238">DNA-binding</keyword>
<sequence>MQHPNPISVRIPHEVKDWLKSRAEENSRTVSGEILALLKAARQAEGSKA</sequence>
<reference evidence="1" key="1">
    <citation type="submission" date="2022-11" db="EMBL/GenBank/DDBJ databases">
        <title>beta-Carotene-producing bacterium, Jeongeuplla avenae sp. nov., alleviates the salt stress of Arabidopsis seedlings.</title>
        <authorList>
            <person name="Jiang L."/>
            <person name="Lee J."/>
        </authorList>
    </citation>
    <scope>NUCLEOTIDE SEQUENCE</scope>
    <source>
        <strain evidence="1">DY_R2A_6</strain>
    </source>
</reference>
<keyword evidence="2" id="KW-1185">Reference proteome</keyword>
<protein>
    <submittedName>
        <fullName evidence="1">Arc family DNA-binding protein</fullName>
    </submittedName>
</protein>